<dbReference type="InterPro" id="IPR000073">
    <property type="entry name" value="AB_hydrolase_1"/>
</dbReference>
<evidence type="ECO:0000313" key="2">
    <source>
        <dbReference type="EMBL" id="PMD35710.1"/>
    </source>
</evidence>
<evidence type="ECO:0000259" key="1">
    <source>
        <dbReference type="Pfam" id="PF12697"/>
    </source>
</evidence>
<dbReference type="Proteomes" id="UP000235786">
    <property type="component" value="Unassembled WGS sequence"/>
</dbReference>
<dbReference type="SUPFAM" id="SSF53474">
    <property type="entry name" value="alpha/beta-Hydrolases"/>
    <property type="match status" value="1"/>
</dbReference>
<keyword evidence="2" id="KW-0378">Hydrolase</keyword>
<feature type="domain" description="AB hydrolase-1" evidence="1">
    <location>
        <begin position="44"/>
        <end position="202"/>
    </location>
</feature>
<evidence type="ECO:0000313" key="3">
    <source>
        <dbReference type="Proteomes" id="UP000235786"/>
    </source>
</evidence>
<sequence>MANTTPINWSKGEQRGLVDIGTHKLCLYSHGPDRKPGEPVVICITGLASSCKAYAAVTRLLKPHIRSYTYDRSGFGGSELSPLTPNSTNIALELDLLLKIAPIAPPYIFIAHSYGGILVREFLHLQPNPSSIASLVLVDANHDHMAKLIDWRHPAIWSMAANIDFSTLPSFSEPHALTAKEWDAYQADVASPKHKAQADLERLHYTAAFETIEEKGHLQRAEKGEPPLLGNSPVAILIADQSKGFQEIYDAGLKAGNGSPEEQATFGKMVSTWKETHEKLQSELQALSSCTKLRYLTCPHDVQEYDPQAVMEEVLWVLEARKEGKASS</sequence>
<keyword evidence="3" id="KW-1185">Reference proteome</keyword>
<dbReference type="AlphaFoldDB" id="A0A2J6RB14"/>
<dbReference type="STRING" id="1149755.A0A2J6RB14"/>
<organism evidence="2 3">
    <name type="scientific">Hyaloscypha variabilis (strain UAMH 11265 / GT02V1 / F)</name>
    <name type="common">Meliniomyces variabilis</name>
    <dbReference type="NCBI Taxonomy" id="1149755"/>
    <lineage>
        <taxon>Eukaryota</taxon>
        <taxon>Fungi</taxon>
        <taxon>Dikarya</taxon>
        <taxon>Ascomycota</taxon>
        <taxon>Pezizomycotina</taxon>
        <taxon>Leotiomycetes</taxon>
        <taxon>Helotiales</taxon>
        <taxon>Hyaloscyphaceae</taxon>
        <taxon>Hyaloscypha</taxon>
        <taxon>Hyaloscypha variabilis</taxon>
    </lineage>
</organism>
<accession>A0A2J6RB14</accession>
<gene>
    <name evidence="2" type="ORF">L207DRAFT_557073</name>
</gene>
<dbReference type="Pfam" id="PF12697">
    <property type="entry name" value="Abhydrolase_6"/>
    <property type="match status" value="1"/>
</dbReference>
<dbReference type="OrthoDB" id="294702at2759"/>
<dbReference type="Gene3D" id="3.40.50.1820">
    <property type="entry name" value="alpha/beta hydrolase"/>
    <property type="match status" value="1"/>
</dbReference>
<name>A0A2J6RB14_HYAVF</name>
<protein>
    <submittedName>
        <fullName evidence="2">Alpha/beta-hydrolase</fullName>
    </submittedName>
</protein>
<reference evidence="2 3" key="1">
    <citation type="submission" date="2016-04" db="EMBL/GenBank/DDBJ databases">
        <title>A degradative enzymes factory behind the ericoid mycorrhizal symbiosis.</title>
        <authorList>
            <consortium name="DOE Joint Genome Institute"/>
            <person name="Martino E."/>
            <person name="Morin E."/>
            <person name="Grelet G."/>
            <person name="Kuo A."/>
            <person name="Kohler A."/>
            <person name="Daghino S."/>
            <person name="Barry K."/>
            <person name="Choi C."/>
            <person name="Cichocki N."/>
            <person name="Clum A."/>
            <person name="Copeland A."/>
            <person name="Hainaut M."/>
            <person name="Haridas S."/>
            <person name="Labutti K."/>
            <person name="Lindquist E."/>
            <person name="Lipzen A."/>
            <person name="Khouja H.-R."/>
            <person name="Murat C."/>
            <person name="Ohm R."/>
            <person name="Olson A."/>
            <person name="Spatafora J."/>
            <person name="Veneault-Fourrey C."/>
            <person name="Henrissat B."/>
            <person name="Grigoriev I."/>
            <person name="Martin F."/>
            <person name="Perotto S."/>
        </authorList>
    </citation>
    <scope>NUCLEOTIDE SEQUENCE [LARGE SCALE GENOMIC DNA]</scope>
    <source>
        <strain evidence="2 3">F</strain>
    </source>
</reference>
<dbReference type="EMBL" id="KZ613952">
    <property type="protein sequence ID" value="PMD35710.1"/>
    <property type="molecule type" value="Genomic_DNA"/>
</dbReference>
<dbReference type="GO" id="GO:0016787">
    <property type="term" value="F:hydrolase activity"/>
    <property type="evidence" value="ECO:0007669"/>
    <property type="project" value="UniProtKB-KW"/>
</dbReference>
<proteinExistence type="predicted"/>
<dbReference type="InterPro" id="IPR029058">
    <property type="entry name" value="AB_hydrolase_fold"/>
</dbReference>